<gene>
    <name evidence="2" type="ORF">P7D85_00845</name>
</gene>
<dbReference type="SUPFAM" id="SSF55729">
    <property type="entry name" value="Acyl-CoA N-acyltransferases (Nat)"/>
    <property type="match status" value="1"/>
</dbReference>
<organism evidence="2 3">
    <name type="scientific">Enterococcus hulanensis</name>
    <dbReference type="NCBI Taxonomy" id="2559929"/>
    <lineage>
        <taxon>Bacteria</taxon>
        <taxon>Bacillati</taxon>
        <taxon>Bacillota</taxon>
        <taxon>Bacilli</taxon>
        <taxon>Lactobacillales</taxon>
        <taxon>Enterococcaceae</taxon>
        <taxon>Enterococcus</taxon>
    </lineage>
</organism>
<dbReference type="EC" id="2.3.1.-" evidence="2"/>
<dbReference type="PANTHER" id="PTHR42791">
    <property type="entry name" value="GNAT FAMILY ACETYLTRANSFERASE"/>
    <property type="match status" value="1"/>
</dbReference>
<keyword evidence="2" id="KW-0012">Acyltransferase</keyword>
<protein>
    <submittedName>
        <fullName evidence="2">GNAT family N-acetyltransferase</fullName>
        <ecNumber evidence="2">2.3.1.-</ecNumber>
    </submittedName>
</protein>
<dbReference type="InterPro" id="IPR000182">
    <property type="entry name" value="GNAT_dom"/>
</dbReference>
<evidence type="ECO:0000259" key="1">
    <source>
        <dbReference type="PROSITE" id="PS51186"/>
    </source>
</evidence>
<dbReference type="RefSeq" id="WP_311821355.1">
    <property type="nucleotide sequence ID" value="NZ_JARPYF010000001.1"/>
</dbReference>
<comment type="caution">
    <text evidence="2">The sequence shown here is derived from an EMBL/GenBank/DDBJ whole genome shotgun (WGS) entry which is preliminary data.</text>
</comment>
<dbReference type="InterPro" id="IPR052523">
    <property type="entry name" value="Trichothecene_AcTrans"/>
</dbReference>
<keyword evidence="2" id="KW-0808">Transferase</keyword>
<sequence>MQKNKQIGEIHYSLPWHKKYSKNSYYISQIAVAKEAKGTGLLREMLTPIMADCQKKNMDIVLETMSEANVPIYQHFGFELVEFHHSSSVPFDEYCFIKRAT</sequence>
<dbReference type="PANTHER" id="PTHR42791:SF1">
    <property type="entry name" value="N-ACETYLTRANSFERASE DOMAIN-CONTAINING PROTEIN"/>
    <property type="match status" value="1"/>
</dbReference>
<dbReference type="InterPro" id="IPR016181">
    <property type="entry name" value="Acyl_CoA_acyltransferase"/>
</dbReference>
<dbReference type="Gene3D" id="3.40.630.30">
    <property type="match status" value="1"/>
</dbReference>
<dbReference type="GO" id="GO:0016746">
    <property type="term" value="F:acyltransferase activity"/>
    <property type="evidence" value="ECO:0007669"/>
    <property type="project" value="UniProtKB-KW"/>
</dbReference>
<proteinExistence type="predicted"/>
<evidence type="ECO:0000313" key="2">
    <source>
        <dbReference type="EMBL" id="MDT2598297.1"/>
    </source>
</evidence>
<dbReference type="Proteomes" id="UP001252875">
    <property type="component" value="Unassembled WGS sequence"/>
</dbReference>
<dbReference type="PROSITE" id="PS51186">
    <property type="entry name" value="GNAT"/>
    <property type="match status" value="1"/>
</dbReference>
<dbReference type="EMBL" id="JARPYI010000001">
    <property type="protein sequence ID" value="MDT2598297.1"/>
    <property type="molecule type" value="Genomic_DNA"/>
</dbReference>
<name>A0ABU3ETV6_9ENTE</name>
<dbReference type="Pfam" id="PF13527">
    <property type="entry name" value="Acetyltransf_9"/>
    <property type="match status" value="1"/>
</dbReference>
<keyword evidence="3" id="KW-1185">Reference proteome</keyword>
<reference evidence="2 3" key="1">
    <citation type="submission" date="2023-03" db="EMBL/GenBank/DDBJ databases">
        <authorList>
            <person name="Shen W."/>
            <person name="Cai J."/>
        </authorList>
    </citation>
    <scope>NUCLEOTIDE SEQUENCE [LARGE SCALE GENOMIC DNA]</scope>
    <source>
        <strain evidence="2 3">D6-4</strain>
    </source>
</reference>
<accession>A0ABU3ETV6</accession>
<feature type="domain" description="N-acetyltransferase" evidence="1">
    <location>
        <begin position="1"/>
        <end position="101"/>
    </location>
</feature>
<evidence type="ECO:0000313" key="3">
    <source>
        <dbReference type="Proteomes" id="UP001252875"/>
    </source>
</evidence>